<protein>
    <submittedName>
        <fullName evidence="1">Uncharacterized protein</fullName>
    </submittedName>
</protein>
<dbReference type="AlphaFoldDB" id="A0A9X0YS23"/>
<evidence type="ECO:0000313" key="1">
    <source>
        <dbReference type="EMBL" id="MBP2077017.1"/>
    </source>
</evidence>
<reference evidence="1" key="1">
    <citation type="submission" date="2021-03" db="EMBL/GenBank/DDBJ databases">
        <title>Genomic Encyclopedia of Type Strains, Phase IV (KMG-IV): sequencing the most valuable type-strain genomes for metagenomic binning, comparative biology and taxonomic classification.</title>
        <authorList>
            <person name="Goeker M."/>
        </authorList>
    </citation>
    <scope>NUCLEOTIDE SEQUENCE</scope>
    <source>
        <strain evidence="1">DSM 107338</strain>
    </source>
</reference>
<evidence type="ECO:0000313" key="2">
    <source>
        <dbReference type="Proteomes" id="UP001138793"/>
    </source>
</evidence>
<gene>
    <name evidence="1" type="ORF">J2Z64_001248</name>
</gene>
<comment type="caution">
    <text evidence="1">The sequence shown here is derived from an EMBL/GenBank/DDBJ whole genome shotgun (WGS) entry which is preliminary data.</text>
</comment>
<keyword evidence="2" id="KW-1185">Reference proteome</keyword>
<dbReference type="EMBL" id="JAGGMB010000003">
    <property type="protein sequence ID" value="MBP2077017.1"/>
    <property type="molecule type" value="Genomic_DNA"/>
</dbReference>
<accession>A0A9X0YS23</accession>
<proteinExistence type="predicted"/>
<name>A0A9X0YS23_9BACI</name>
<dbReference type="RefSeq" id="WP_275955856.1">
    <property type="nucleotide sequence ID" value="NZ_JAGGMB010000003.1"/>
</dbReference>
<sequence length="41" mass="4902">MMWIRFIILGFFSLTALSVFFYQGIETAQALKEYFSLNKYL</sequence>
<organism evidence="1 2">
    <name type="scientific">Oceanobacillus polygoni</name>
    <dbReference type="NCBI Taxonomy" id="1235259"/>
    <lineage>
        <taxon>Bacteria</taxon>
        <taxon>Bacillati</taxon>
        <taxon>Bacillota</taxon>
        <taxon>Bacilli</taxon>
        <taxon>Bacillales</taxon>
        <taxon>Bacillaceae</taxon>
        <taxon>Oceanobacillus</taxon>
    </lineage>
</organism>
<dbReference type="Proteomes" id="UP001138793">
    <property type="component" value="Unassembled WGS sequence"/>
</dbReference>